<sequence length="220" mass="24675">MSAELLLDVDGAGAPSSTNGQGILLIHLIRDGKAVDHARVKFRDTYDYHGIHRIAKKLISHIEGALDVVCEVFEDVERADLDLRQKIPFGKILPREWADIIKRPFDEIGVFSRESLKKKPPTDITSQPRTGLLHLIDNRNVNNVEKQRFVVPLPGTYELCQQVAFELMNWRYLCSEPSEIALMGRFPGVKGGVLLGTLTSESYPTFIRSAGVIEIVVGRR</sequence>
<dbReference type="AlphaFoldDB" id="A0A409XZW4"/>
<evidence type="ECO:0000313" key="1">
    <source>
        <dbReference type="EMBL" id="PPQ96292.1"/>
    </source>
</evidence>
<dbReference type="EMBL" id="NHYE01001383">
    <property type="protein sequence ID" value="PPQ96292.1"/>
    <property type="molecule type" value="Genomic_DNA"/>
</dbReference>
<accession>A0A409XZW4</accession>
<name>A0A409XZW4_9AGAR</name>
<protein>
    <submittedName>
        <fullName evidence="1">Uncharacterized protein</fullName>
    </submittedName>
</protein>
<evidence type="ECO:0000313" key="2">
    <source>
        <dbReference type="Proteomes" id="UP000284706"/>
    </source>
</evidence>
<gene>
    <name evidence="1" type="ORF">CVT26_005652</name>
</gene>
<organism evidence="1 2">
    <name type="scientific">Gymnopilus dilepis</name>
    <dbReference type="NCBI Taxonomy" id="231916"/>
    <lineage>
        <taxon>Eukaryota</taxon>
        <taxon>Fungi</taxon>
        <taxon>Dikarya</taxon>
        <taxon>Basidiomycota</taxon>
        <taxon>Agaricomycotina</taxon>
        <taxon>Agaricomycetes</taxon>
        <taxon>Agaricomycetidae</taxon>
        <taxon>Agaricales</taxon>
        <taxon>Agaricineae</taxon>
        <taxon>Hymenogastraceae</taxon>
        <taxon>Gymnopilus</taxon>
    </lineage>
</organism>
<dbReference type="OrthoDB" id="3065797at2759"/>
<keyword evidence="2" id="KW-1185">Reference proteome</keyword>
<dbReference type="Proteomes" id="UP000284706">
    <property type="component" value="Unassembled WGS sequence"/>
</dbReference>
<dbReference type="InParanoid" id="A0A409XZW4"/>
<proteinExistence type="predicted"/>
<comment type="caution">
    <text evidence="1">The sequence shown here is derived from an EMBL/GenBank/DDBJ whole genome shotgun (WGS) entry which is preliminary data.</text>
</comment>
<reference evidence="1 2" key="1">
    <citation type="journal article" date="2018" name="Evol. Lett.">
        <title>Horizontal gene cluster transfer increased hallucinogenic mushroom diversity.</title>
        <authorList>
            <person name="Reynolds H.T."/>
            <person name="Vijayakumar V."/>
            <person name="Gluck-Thaler E."/>
            <person name="Korotkin H.B."/>
            <person name="Matheny P.B."/>
            <person name="Slot J.C."/>
        </authorList>
    </citation>
    <scope>NUCLEOTIDE SEQUENCE [LARGE SCALE GENOMIC DNA]</scope>
    <source>
        <strain evidence="1 2">SRW20</strain>
    </source>
</reference>